<organism evidence="2 3">
    <name type="scientific">Trema orientale</name>
    <name type="common">Charcoal tree</name>
    <name type="synonym">Celtis orientalis</name>
    <dbReference type="NCBI Taxonomy" id="63057"/>
    <lineage>
        <taxon>Eukaryota</taxon>
        <taxon>Viridiplantae</taxon>
        <taxon>Streptophyta</taxon>
        <taxon>Embryophyta</taxon>
        <taxon>Tracheophyta</taxon>
        <taxon>Spermatophyta</taxon>
        <taxon>Magnoliopsida</taxon>
        <taxon>eudicotyledons</taxon>
        <taxon>Gunneridae</taxon>
        <taxon>Pentapetalae</taxon>
        <taxon>rosids</taxon>
        <taxon>fabids</taxon>
        <taxon>Rosales</taxon>
        <taxon>Cannabaceae</taxon>
        <taxon>Trema</taxon>
    </lineage>
</organism>
<keyword evidence="1" id="KW-0812">Transmembrane</keyword>
<gene>
    <name evidence="2" type="ORF">TorRG33x02_056470</name>
</gene>
<reference evidence="3" key="1">
    <citation type="submission" date="2016-06" db="EMBL/GenBank/DDBJ databases">
        <title>Parallel loss of symbiosis genes in relatives of nitrogen-fixing non-legume Parasponia.</title>
        <authorList>
            <person name="Van Velzen R."/>
            <person name="Holmer R."/>
            <person name="Bu F."/>
            <person name="Rutten L."/>
            <person name="Van Zeijl A."/>
            <person name="Liu W."/>
            <person name="Santuari L."/>
            <person name="Cao Q."/>
            <person name="Sharma T."/>
            <person name="Shen D."/>
            <person name="Roswanjaya Y."/>
            <person name="Wardhani T."/>
            <person name="Kalhor M.S."/>
            <person name="Jansen J."/>
            <person name="Van den Hoogen J."/>
            <person name="Gungor B."/>
            <person name="Hartog M."/>
            <person name="Hontelez J."/>
            <person name="Verver J."/>
            <person name="Yang W.-C."/>
            <person name="Schijlen E."/>
            <person name="Repin R."/>
            <person name="Schilthuizen M."/>
            <person name="Schranz E."/>
            <person name="Heidstra R."/>
            <person name="Miyata K."/>
            <person name="Fedorova E."/>
            <person name="Kohlen W."/>
            <person name="Bisseling T."/>
            <person name="Smit S."/>
            <person name="Geurts R."/>
        </authorList>
    </citation>
    <scope>NUCLEOTIDE SEQUENCE [LARGE SCALE GENOMIC DNA]</scope>
    <source>
        <strain evidence="3">cv. RG33-2</strain>
    </source>
</reference>
<feature type="transmembrane region" description="Helical" evidence="1">
    <location>
        <begin position="31"/>
        <end position="50"/>
    </location>
</feature>
<feature type="non-terminal residue" evidence="2">
    <location>
        <position position="1"/>
    </location>
</feature>
<dbReference type="AlphaFoldDB" id="A0A2P5FKX1"/>
<sequence>TFDFIFRLILATCWVFVCSFLCSFNNNRFFFFWWLGTGRFLCLFSLLFHYQCWLSCFAYSNSNLIHQKNGELEEQQNAIPPFSRQIGGGLLLLRYTTISFSAKTKNQNQNREMKDLN</sequence>
<name>A0A2P5FKX1_TREOI</name>
<proteinExistence type="predicted"/>
<keyword evidence="1" id="KW-0472">Membrane</keyword>
<keyword evidence="3" id="KW-1185">Reference proteome</keyword>
<evidence type="ECO:0000313" key="3">
    <source>
        <dbReference type="Proteomes" id="UP000237000"/>
    </source>
</evidence>
<dbReference type="InParanoid" id="A0A2P5FKX1"/>
<dbReference type="Proteomes" id="UP000237000">
    <property type="component" value="Unassembled WGS sequence"/>
</dbReference>
<evidence type="ECO:0000256" key="1">
    <source>
        <dbReference type="SAM" id="Phobius"/>
    </source>
</evidence>
<feature type="transmembrane region" description="Helical" evidence="1">
    <location>
        <begin position="6"/>
        <end position="24"/>
    </location>
</feature>
<keyword evidence="1" id="KW-1133">Transmembrane helix</keyword>
<protein>
    <submittedName>
        <fullName evidence="2">Uncharacterized protein</fullName>
    </submittedName>
</protein>
<comment type="caution">
    <text evidence="2">The sequence shown here is derived from an EMBL/GenBank/DDBJ whole genome shotgun (WGS) entry which is preliminary data.</text>
</comment>
<dbReference type="EMBL" id="JXTC01000024">
    <property type="protein sequence ID" value="PON98413.1"/>
    <property type="molecule type" value="Genomic_DNA"/>
</dbReference>
<evidence type="ECO:0000313" key="2">
    <source>
        <dbReference type="EMBL" id="PON98413.1"/>
    </source>
</evidence>
<accession>A0A2P5FKX1</accession>